<dbReference type="EMBL" id="LT934124">
    <property type="protein sequence ID" value="VAI91226.1"/>
    <property type="molecule type" value="Genomic_DNA"/>
</dbReference>
<dbReference type="GO" id="GO:0043531">
    <property type="term" value="F:ADP binding"/>
    <property type="evidence" value="ECO:0007669"/>
    <property type="project" value="InterPro"/>
</dbReference>
<dbReference type="InterPro" id="IPR041118">
    <property type="entry name" value="Rx_N"/>
</dbReference>
<sequence length="273" mass="31108">MEAALVSVGTGVMKPLLSKIYNLLKEEHSKFKGVRRQIEETKDEMSGMEAALEVLADAEQLDAEMRAWKEDVRELSYDMEDCVDDFIARVDHERGRSTGLKGFFDKLKKLKPRHEIAGEIERLKARAIEASKRHKRYKLDRQSPGSTTTCDIDPRLHALYAEVGELVGIKGPREHILEWFKSEASSTQLRVVSIVGPGGLGKTTLANAVFETIKSEFSCSALVSVSRKPNMKNILRDIAERVRVEDYTYNDDERQLIDKLREHLRNKKVPYCD</sequence>
<dbReference type="PANTHER" id="PTHR19338:SF65">
    <property type="entry name" value="OS06G0163900 PROTEIN"/>
    <property type="match status" value="1"/>
</dbReference>
<dbReference type="Proteomes" id="UP000324705">
    <property type="component" value="Chromosome 7B"/>
</dbReference>
<keyword evidence="4" id="KW-0547">Nucleotide-binding</keyword>
<dbReference type="Gramene" id="TRITD7Bv1G178970.2">
    <property type="protein sequence ID" value="TRITD7Bv1G178970.2"/>
    <property type="gene ID" value="TRITD7Bv1G178970"/>
</dbReference>
<dbReference type="GO" id="GO:0006952">
    <property type="term" value="P:defense response"/>
    <property type="evidence" value="ECO:0007669"/>
    <property type="project" value="UniProtKB-KW"/>
</dbReference>
<gene>
    <name evidence="9" type="ORF">TRITD_7Bv1G178970</name>
</gene>
<protein>
    <submittedName>
        <fullName evidence="9">Uncharacterized protein</fullName>
    </submittedName>
</protein>
<evidence type="ECO:0000313" key="9">
    <source>
        <dbReference type="EMBL" id="VAI91226.1"/>
    </source>
</evidence>
<evidence type="ECO:0000256" key="1">
    <source>
        <dbReference type="ARBA" id="ARBA00008894"/>
    </source>
</evidence>
<dbReference type="SUPFAM" id="SSF52540">
    <property type="entry name" value="P-loop containing nucleoside triphosphate hydrolases"/>
    <property type="match status" value="1"/>
</dbReference>
<proteinExistence type="inferred from homology"/>
<feature type="coiled-coil region" evidence="6">
    <location>
        <begin position="24"/>
        <end position="78"/>
    </location>
</feature>
<keyword evidence="2" id="KW-0433">Leucine-rich repeat</keyword>
<dbReference type="Gene3D" id="3.40.50.300">
    <property type="entry name" value="P-loop containing nucleotide triphosphate hydrolases"/>
    <property type="match status" value="1"/>
</dbReference>
<keyword evidence="10" id="KW-1185">Reference proteome</keyword>
<dbReference type="InterPro" id="IPR038005">
    <property type="entry name" value="RX-like_CC"/>
</dbReference>
<dbReference type="AlphaFoldDB" id="A0A9R1A983"/>
<organism evidence="9 10">
    <name type="scientific">Triticum turgidum subsp. durum</name>
    <name type="common">Durum wheat</name>
    <name type="synonym">Triticum durum</name>
    <dbReference type="NCBI Taxonomy" id="4567"/>
    <lineage>
        <taxon>Eukaryota</taxon>
        <taxon>Viridiplantae</taxon>
        <taxon>Streptophyta</taxon>
        <taxon>Embryophyta</taxon>
        <taxon>Tracheophyta</taxon>
        <taxon>Spermatophyta</taxon>
        <taxon>Magnoliopsida</taxon>
        <taxon>Liliopsida</taxon>
        <taxon>Poales</taxon>
        <taxon>Poaceae</taxon>
        <taxon>BOP clade</taxon>
        <taxon>Pooideae</taxon>
        <taxon>Triticodae</taxon>
        <taxon>Triticeae</taxon>
        <taxon>Triticinae</taxon>
        <taxon>Triticum</taxon>
    </lineage>
</organism>
<dbReference type="Pfam" id="PF18052">
    <property type="entry name" value="Rx_N"/>
    <property type="match status" value="1"/>
</dbReference>
<keyword evidence="3" id="KW-0677">Repeat</keyword>
<evidence type="ECO:0000256" key="3">
    <source>
        <dbReference type="ARBA" id="ARBA00022737"/>
    </source>
</evidence>
<name>A0A9R1A983_TRITD</name>
<feature type="domain" description="Disease resistance N-terminal" evidence="8">
    <location>
        <begin position="12"/>
        <end position="98"/>
    </location>
</feature>
<evidence type="ECO:0000259" key="8">
    <source>
        <dbReference type="Pfam" id="PF18052"/>
    </source>
</evidence>
<dbReference type="Pfam" id="PF00931">
    <property type="entry name" value="NB-ARC"/>
    <property type="match status" value="1"/>
</dbReference>
<keyword evidence="6" id="KW-0175">Coiled coil</keyword>
<dbReference type="Gene3D" id="1.20.5.4130">
    <property type="match status" value="1"/>
</dbReference>
<evidence type="ECO:0000256" key="2">
    <source>
        <dbReference type="ARBA" id="ARBA00022614"/>
    </source>
</evidence>
<evidence type="ECO:0000256" key="5">
    <source>
        <dbReference type="ARBA" id="ARBA00022821"/>
    </source>
</evidence>
<feature type="domain" description="NB-ARC" evidence="7">
    <location>
        <begin position="185"/>
        <end position="268"/>
    </location>
</feature>
<keyword evidence="5" id="KW-0611">Plant defense</keyword>
<reference evidence="9 10" key="1">
    <citation type="submission" date="2017-09" db="EMBL/GenBank/DDBJ databases">
        <authorList>
            <consortium name="International Durum Wheat Genome Sequencing Consortium (IDWGSC)"/>
            <person name="Milanesi L."/>
        </authorList>
    </citation>
    <scope>NUCLEOTIDE SEQUENCE [LARGE SCALE GENOMIC DNA]</scope>
    <source>
        <strain evidence="10">cv. Svevo</strain>
    </source>
</reference>
<accession>A0A9R1A983</accession>
<evidence type="ECO:0000256" key="6">
    <source>
        <dbReference type="SAM" id="Coils"/>
    </source>
</evidence>
<evidence type="ECO:0000256" key="4">
    <source>
        <dbReference type="ARBA" id="ARBA00022741"/>
    </source>
</evidence>
<dbReference type="InterPro" id="IPR027417">
    <property type="entry name" value="P-loop_NTPase"/>
</dbReference>
<comment type="similarity">
    <text evidence="1">Belongs to the disease resistance NB-LRR family.</text>
</comment>
<dbReference type="PANTHER" id="PTHR19338">
    <property type="entry name" value="TRANSLOCASE OF INNER MITOCHONDRIAL MEMBRANE 13 HOMOLOG"/>
    <property type="match status" value="1"/>
</dbReference>
<evidence type="ECO:0000313" key="10">
    <source>
        <dbReference type="Proteomes" id="UP000324705"/>
    </source>
</evidence>
<evidence type="ECO:0000259" key="7">
    <source>
        <dbReference type="Pfam" id="PF00931"/>
    </source>
</evidence>
<dbReference type="InterPro" id="IPR002182">
    <property type="entry name" value="NB-ARC"/>
</dbReference>
<dbReference type="CDD" id="cd14798">
    <property type="entry name" value="RX-CC_like"/>
    <property type="match status" value="1"/>
</dbReference>